<comment type="catalytic activity">
    <reaction evidence="12 14">
        <text>L-cysteinyl-[SoxY protein] + thiosulfate + 2 Fe(III)-[cytochrome c] = S-sulfosulfanyl-L-cysteinyl-[SoxY protein] + 2 Fe(II)-[cytochrome c] + 2 H(+)</text>
        <dbReference type="Rhea" id="RHEA:56720"/>
        <dbReference type="Rhea" id="RHEA-COMP:10350"/>
        <dbReference type="Rhea" id="RHEA-COMP:14328"/>
        <dbReference type="Rhea" id="RHEA-COMP:14399"/>
        <dbReference type="Rhea" id="RHEA-COMP:14691"/>
        <dbReference type="ChEBI" id="CHEBI:15378"/>
        <dbReference type="ChEBI" id="CHEBI:29033"/>
        <dbReference type="ChEBI" id="CHEBI:29034"/>
        <dbReference type="ChEBI" id="CHEBI:29950"/>
        <dbReference type="ChEBI" id="CHEBI:33542"/>
        <dbReference type="ChEBI" id="CHEBI:139321"/>
        <dbReference type="EC" id="2.8.5.2"/>
    </reaction>
</comment>
<feature type="binding site" description="covalent" evidence="16">
    <location>
        <position position="72"/>
    </location>
    <ligand>
        <name>heme c</name>
        <dbReference type="ChEBI" id="CHEBI:61717"/>
        <label>1</label>
    </ligand>
</feature>
<evidence type="ECO:0000256" key="10">
    <source>
        <dbReference type="ARBA" id="ARBA00023004"/>
    </source>
</evidence>
<sequence>MTKWYMQIVPFALLMIPGSLFALEPQSSYELLSEELKQMQDDDFANPGMATVDRGRELFQKPGFNGKSCASCHGDDGEKLDPERIAAYPIYDEEHGPVTLQSRINQCYAYHQEEFPLLYDADELIALETFVRHRARGEKMNVDVSGPMREHYEAGKEIFHTRIGQRDMACVHCHETYAGQRLRGQILNQAQINGFPIYRVTDGNIMSLHEKFIGCYGTLRAMPYEPGSQEYIDLEVYMSARGNGLPIETPGVRQ</sequence>
<dbReference type="GO" id="GO:0070069">
    <property type="term" value="C:cytochrome complex"/>
    <property type="evidence" value="ECO:0007669"/>
    <property type="project" value="InterPro"/>
</dbReference>
<dbReference type="GO" id="GO:0016669">
    <property type="term" value="F:oxidoreductase activity, acting on a sulfur group of donors, cytochrome as acceptor"/>
    <property type="evidence" value="ECO:0007669"/>
    <property type="project" value="InterPro"/>
</dbReference>
<dbReference type="GO" id="GO:0042597">
    <property type="term" value="C:periplasmic space"/>
    <property type="evidence" value="ECO:0007669"/>
    <property type="project" value="UniProtKB-SubCell"/>
</dbReference>
<feature type="active site" description="Cysteine persulfide intermediate" evidence="15">
    <location>
        <position position="215"/>
    </location>
</feature>
<evidence type="ECO:0000256" key="11">
    <source>
        <dbReference type="ARBA" id="ARBA00025746"/>
    </source>
</evidence>
<feature type="binding site" description="axial binding residue" evidence="17">
    <location>
        <position position="174"/>
    </location>
    <ligand>
        <name>heme c</name>
        <dbReference type="ChEBI" id="CHEBI:61717"/>
        <label>2</label>
    </ligand>
    <ligandPart>
        <name>Fe</name>
        <dbReference type="ChEBI" id="CHEBI:18248"/>
    </ligandPart>
</feature>
<feature type="binding site" description="axial binding residue" evidence="17">
    <location>
        <position position="215"/>
    </location>
    <ligand>
        <name>heme c</name>
        <dbReference type="ChEBI" id="CHEBI:61717"/>
        <label>2</label>
    </ligand>
    <ligandPart>
        <name>Fe</name>
        <dbReference type="ChEBI" id="CHEBI:18248"/>
    </ligandPart>
</feature>
<evidence type="ECO:0000256" key="16">
    <source>
        <dbReference type="PIRSR" id="PIRSR038455-2"/>
    </source>
</evidence>
<dbReference type="GO" id="GO:0009055">
    <property type="term" value="F:electron transfer activity"/>
    <property type="evidence" value="ECO:0007669"/>
    <property type="project" value="InterPro"/>
</dbReference>
<dbReference type="Gene3D" id="1.10.760.10">
    <property type="entry name" value="Cytochrome c-like domain"/>
    <property type="match status" value="2"/>
</dbReference>
<dbReference type="NCBIfam" id="TIGR04484">
    <property type="entry name" value="thiosulf_SoxA"/>
    <property type="match status" value="1"/>
</dbReference>
<evidence type="ECO:0000256" key="5">
    <source>
        <dbReference type="ARBA" id="ARBA00022679"/>
    </source>
</evidence>
<evidence type="ECO:0000256" key="1">
    <source>
        <dbReference type="ARBA" id="ARBA00004418"/>
    </source>
</evidence>
<dbReference type="InterPro" id="IPR036909">
    <property type="entry name" value="Cyt_c-like_dom_sf"/>
</dbReference>
<evidence type="ECO:0000256" key="17">
    <source>
        <dbReference type="PIRSR" id="PIRSR038455-3"/>
    </source>
</evidence>
<protein>
    <recommendedName>
        <fullName evidence="14">SoxAX cytochrome complex subunit A</fullName>
        <ecNumber evidence="14">2.8.5.2</ecNumber>
    </recommendedName>
    <alternativeName>
        <fullName evidence="14">Protein SoxA</fullName>
    </alternativeName>
    <alternativeName>
        <fullName evidence="14">Sulfur oxidizing protein A</fullName>
    </alternativeName>
    <alternativeName>
        <fullName evidence="14">Thiosulfate-oxidizing multienzyme system protein SoxA</fullName>
    </alternativeName>
</protein>
<comment type="similarity">
    <text evidence="11 14">Belongs to the SoxA family.</text>
</comment>
<organism evidence="19 20">
    <name type="scientific">Thiohalophilus thiocyanatoxydans</name>
    <dbReference type="NCBI Taxonomy" id="381308"/>
    <lineage>
        <taxon>Bacteria</taxon>
        <taxon>Pseudomonadati</taxon>
        <taxon>Pseudomonadota</taxon>
        <taxon>Gammaproteobacteria</taxon>
        <taxon>Thiohalomonadales</taxon>
        <taxon>Thiohalophilaceae</taxon>
        <taxon>Thiohalophilus</taxon>
    </lineage>
</organism>
<feature type="binding site" description="axial binding residue" evidence="17">
    <location>
        <position position="73"/>
    </location>
    <ligand>
        <name>heme c</name>
        <dbReference type="ChEBI" id="CHEBI:61717"/>
        <label>1</label>
    </ligand>
    <ligandPart>
        <name>Fe</name>
        <dbReference type="ChEBI" id="CHEBI:18248"/>
    </ligandPart>
</feature>
<keyword evidence="4 14" id="KW-0349">Heme</keyword>
<keyword evidence="8 14" id="KW-0574">Periplasm</keyword>
<keyword evidence="9 14" id="KW-0249">Electron transport</keyword>
<evidence type="ECO:0000256" key="15">
    <source>
        <dbReference type="PIRSR" id="PIRSR038455-1"/>
    </source>
</evidence>
<proteinExistence type="inferred from homology"/>
<evidence type="ECO:0000256" key="3">
    <source>
        <dbReference type="ARBA" id="ARBA00022448"/>
    </source>
</evidence>
<evidence type="ECO:0000259" key="18">
    <source>
        <dbReference type="PROSITE" id="PS51007"/>
    </source>
</evidence>
<evidence type="ECO:0000256" key="2">
    <source>
        <dbReference type="ARBA" id="ARBA00011530"/>
    </source>
</evidence>
<dbReference type="GO" id="GO:0019417">
    <property type="term" value="P:sulfur oxidation"/>
    <property type="evidence" value="ECO:0007669"/>
    <property type="project" value="InterPro"/>
</dbReference>
<evidence type="ECO:0000256" key="13">
    <source>
        <dbReference type="ARBA" id="ARBA00048423"/>
    </source>
</evidence>
<comment type="subcellular location">
    <subcellularLocation>
        <location evidence="1 14">Periplasm</location>
    </subcellularLocation>
</comment>
<evidence type="ECO:0000256" key="12">
    <source>
        <dbReference type="ARBA" id="ARBA00048077"/>
    </source>
</evidence>
<comment type="caution">
    <text evidence="19">The sequence shown here is derived from an EMBL/GenBank/DDBJ whole genome shotgun (WGS) entry which is preliminary data.</text>
</comment>
<dbReference type="GO" id="GO:0020037">
    <property type="term" value="F:heme binding"/>
    <property type="evidence" value="ECO:0007669"/>
    <property type="project" value="InterPro"/>
</dbReference>
<dbReference type="SUPFAM" id="SSF46626">
    <property type="entry name" value="Cytochrome c"/>
    <property type="match status" value="2"/>
</dbReference>
<gene>
    <name evidence="19" type="ORF">EDC23_0805</name>
</gene>
<keyword evidence="10 14" id="KW-0408">Iron</keyword>
<accession>A0A4V3H4A6</accession>
<feature type="binding site" description="covalent" evidence="16">
    <location>
        <position position="170"/>
    </location>
    <ligand>
        <name>heme c</name>
        <dbReference type="ChEBI" id="CHEBI:61717"/>
        <label>2</label>
    </ligand>
</feature>
<feature type="binding site" description="covalent" evidence="16">
    <location>
        <position position="69"/>
    </location>
    <ligand>
        <name>heme c</name>
        <dbReference type="ChEBI" id="CHEBI:61717"/>
        <label>1</label>
    </ligand>
</feature>
<dbReference type="Proteomes" id="UP000294914">
    <property type="component" value="Unassembled WGS sequence"/>
</dbReference>
<dbReference type="InterPro" id="IPR025710">
    <property type="entry name" value="SoxA"/>
</dbReference>
<reference evidence="19 20" key="1">
    <citation type="submission" date="2019-03" db="EMBL/GenBank/DDBJ databases">
        <title>Genomic Encyclopedia of Type Strains, Phase IV (KMG-IV): sequencing the most valuable type-strain genomes for metagenomic binning, comparative biology and taxonomic classification.</title>
        <authorList>
            <person name="Goeker M."/>
        </authorList>
    </citation>
    <scope>NUCLEOTIDE SEQUENCE [LARGE SCALE GENOMIC DNA]</scope>
    <source>
        <strain evidence="19 20">DSM 16326</strain>
    </source>
</reference>
<feature type="binding site" description="axial binding residue" evidence="17">
    <location>
        <position position="107"/>
    </location>
    <ligand>
        <name>heme c</name>
        <dbReference type="ChEBI" id="CHEBI:61717"/>
        <label>1</label>
    </ligand>
    <ligandPart>
        <name>Fe</name>
        <dbReference type="ChEBI" id="CHEBI:18248"/>
    </ligandPart>
</feature>
<comment type="cofactor">
    <cofactor evidence="16">
        <name>heme</name>
        <dbReference type="ChEBI" id="CHEBI:30413"/>
    </cofactor>
    <text evidence="16">Binds 2 heme groups per subunit.</text>
</comment>
<name>A0A4V3H4A6_9GAMM</name>
<evidence type="ECO:0000256" key="14">
    <source>
        <dbReference type="PIRNR" id="PIRNR038455"/>
    </source>
</evidence>
<dbReference type="EC" id="2.8.5.2" evidence="14"/>
<keyword evidence="6 14" id="KW-0479">Metal-binding</keyword>
<evidence type="ECO:0000256" key="9">
    <source>
        <dbReference type="ARBA" id="ARBA00022982"/>
    </source>
</evidence>
<evidence type="ECO:0000313" key="19">
    <source>
        <dbReference type="EMBL" id="TDY02435.1"/>
    </source>
</evidence>
<feature type="binding site" description="covalent" evidence="16">
    <location>
        <position position="173"/>
    </location>
    <ligand>
        <name>heme c</name>
        <dbReference type="ChEBI" id="CHEBI:61717"/>
        <label>2</label>
    </ligand>
</feature>
<keyword evidence="20" id="KW-1185">Reference proteome</keyword>
<dbReference type="GO" id="GO:0046872">
    <property type="term" value="F:metal ion binding"/>
    <property type="evidence" value="ECO:0007669"/>
    <property type="project" value="UniProtKB-KW"/>
</dbReference>
<evidence type="ECO:0000256" key="4">
    <source>
        <dbReference type="ARBA" id="ARBA00022617"/>
    </source>
</evidence>
<dbReference type="Pfam" id="PF21342">
    <property type="entry name" value="SoxA-TsdA_cyt-c"/>
    <property type="match status" value="1"/>
</dbReference>
<dbReference type="AlphaFoldDB" id="A0A4V3H4A6"/>
<dbReference type="InterPro" id="IPR009056">
    <property type="entry name" value="Cyt_c-like_dom"/>
</dbReference>
<evidence type="ECO:0000256" key="7">
    <source>
        <dbReference type="ARBA" id="ARBA00022729"/>
    </source>
</evidence>
<evidence type="ECO:0000256" key="8">
    <source>
        <dbReference type="ARBA" id="ARBA00022764"/>
    </source>
</evidence>
<feature type="domain" description="Cytochrome c" evidence="18">
    <location>
        <begin position="50"/>
        <end position="135"/>
    </location>
</feature>
<evidence type="ECO:0000256" key="6">
    <source>
        <dbReference type="ARBA" id="ARBA00022723"/>
    </source>
</evidence>
<dbReference type="EMBL" id="SOQX01000002">
    <property type="protein sequence ID" value="TDY02435.1"/>
    <property type="molecule type" value="Genomic_DNA"/>
</dbReference>
<keyword evidence="3 14" id="KW-0813">Transport</keyword>
<dbReference type="PIRSF" id="PIRSF038455">
    <property type="entry name" value="SoxA"/>
    <property type="match status" value="1"/>
</dbReference>
<comment type="catalytic activity">
    <reaction evidence="13 14">
        <text>S-sulfanyl-L-cysteinyl-[SoxY protein] + thiosulfate + 2 Fe(III)-[cytochrome c] = S-(2-sulfodisulfanyl)-L-cysteinyl-[SoxY protein] + 2 Fe(II)-[cytochrome c] + 2 H(+)</text>
        <dbReference type="Rhea" id="RHEA:51224"/>
        <dbReference type="Rhea" id="RHEA-COMP:10350"/>
        <dbReference type="Rhea" id="RHEA-COMP:14399"/>
        <dbReference type="Rhea" id="RHEA-COMP:14689"/>
        <dbReference type="Rhea" id="RHEA-COMP:14690"/>
        <dbReference type="ChEBI" id="CHEBI:15378"/>
        <dbReference type="ChEBI" id="CHEBI:29033"/>
        <dbReference type="ChEBI" id="CHEBI:29034"/>
        <dbReference type="ChEBI" id="CHEBI:33542"/>
        <dbReference type="ChEBI" id="CHEBI:61963"/>
        <dbReference type="ChEBI" id="CHEBI:140664"/>
        <dbReference type="EC" id="2.8.5.2"/>
    </reaction>
</comment>
<dbReference type="GO" id="GO:0016740">
    <property type="term" value="F:transferase activity"/>
    <property type="evidence" value="ECO:0007669"/>
    <property type="project" value="UniProtKB-KW"/>
</dbReference>
<comment type="subunit">
    <text evidence="2 14">Heterodimer of SoxA and SoxX.</text>
</comment>
<dbReference type="PROSITE" id="PS51007">
    <property type="entry name" value="CYTC"/>
    <property type="match status" value="1"/>
</dbReference>
<keyword evidence="5 14" id="KW-0808">Transferase</keyword>
<keyword evidence="7" id="KW-0732">Signal</keyword>
<evidence type="ECO:0000313" key="20">
    <source>
        <dbReference type="Proteomes" id="UP000294914"/>
    </source>
</evidence>